<dbReference type="InterPro" id="IPR001279">
    <property type="entry name" value="Metallo-B-lactamas"/>
</dbReference>
<evidence type="ECO:0000313" key="3">
    <source>
        <dbReference type="EMBL" id="AXV09649.1"/>
    </source>
</evidence>
<organism evidence="3 4">
    <name type="scientific">Euzebya pacifica</name>
    <dbReference type="NCBI Taxonomy" id="1608957"/>
    <lineage>
        <taxon>Bacteria</taxon>
        <taxon>Bacillati</taxon>
        <taxon>Actinomycetota</taxon>
        <taxon>Nitriliruptoria</taxon>
        <taxon>Euzebyales</taxon>
    </lineage>
</organism>
<proteinExistence type="predicted"/>
<keyword evidence="1" id="KW-0479">Metal-binding</keyword>
<dbReference type="PANTHER" id="PTHR43084:SF1">
    <property type="entry name" value="PERSULFIDE DIOXYGENASE ETHE1, MITOCHONDRIAL"/>
    <property type="match status" value="1"/>
</dbReference>
<accession>A0A346Y5A2</accession>
<dbReference type="RefSeq" id="WP_114593794.1">
    <property type="nucleotide sequence ID" value="NZ_CP031165.1"/>
</dbReference>
<dbReference type="PANTHER" id="PTHR43084">
    <property type="entry name" value="PERSULFIDE DIOXYGENASE ETHE1"/>
    <property type="match status" value="1"/>
</dbReference>
<dbReference type="InterPro" id="IPR001763">
    <property type="entry name" value="Rhodanese-like_dom"/>
</dbReference>
<dbReference type="GO" id="GO:0046872">
    <property type="term" value="F:metal ion binding"/>
    <property type="evidence" value="ECO:0007669"/>
    <property type="project" value="UniProtKB-KW"/>
</dbReference>
<feature type="domain" description="Rhodanese" evidence="2">
    <location>
        <begin position="258"/>
        <end position="346"/>
    </location>
</feature>
<evidence type="ECO:0000256" key="1">
    <source>
        <dbReference type="ARBA" id="ARBA00022723"/>
    </source>
</evidence>
<reference evidence="3 4" key="1">
    <citation type="submission" date="2018-09" db="EMBL/GenBank/DDBJ databases">
        <title>Complete genome sequence of Euzebya sp. DY32-46 isolated from seawater of Pacific Ocean.</title>
        <authorList>
            <person name="Xu L."/>
            <person name="Wu Y.-H."/>
            <person name="Xu X.-W."/>
        </authorList>
    </citation>
    <scope>NUCLEOTIDE SEQUENCE [LARGE SCALE GENOMIC DNA]</scope>
    <source>
        <strain evidence="3 4">DY32-46</strain>
    </source>
</reference>
<dbReference type="PROSITE" id="PS50206">
    <property type="entry name" value="RHODANESE_3"/>
    <property type="match status" value="2"/>
</dbReference>
<dbReference type="CDD" id="cd00158">
    <property type="entry name" value="RHOD"/>
    <property type="match status" value="2"/>
</dbReference>
<dbReference type="SUPFAM" id="SSF56281">
    <property type="entry name" value="Metallo-hydrolase/oxidoreductase"/>
    <property type="match status" value="1"/>
</dbReference>
<protein>
    <submittedName>
        <fullName evidence="3">Beta-lactamase domain protein</fullName>
    </submittedName>
</protein>
<dbReference type="InterPro" id="IPR044528">
    <property type="entry name" value="POD-like_MBL-fold"/>
</dbReference>
<dbReference type="AlphaFoldDB" id="A0A346Y5A2"/>
<dbReference type="InterPro" id="IPR036873">
    <property type="entry name" value="Rhodanese-like_dom_sf"/>
</dbReference>
<dbReference type="Proteomes" id="UP000264006">
    <property type="component" value="Chromosome"/>
</dbReference>
<dbReference type="KEGG" id="euz:DVS28_a4992"/>
<name>A0A346Y5A2_9ACTN</name>
<evidence type="ECO:0000259" key="2">
    <source>
        <dbReference type="PROSITE" id="PS50206"/>
    </source>
</evidence>
<dbReference type="GO" id="GO:0050313">
    <property type="term" value="F:sulfur dioxygenase activity"/>
    <property type="evidence" value="ECO:0007669"/>
    <property type="project" value="InterPro"/>
</dbReference>
<dbReference type="SMART" id="SM00450">
    <property type="entry name" value="RHOD"/>
    <property type="match status" value="2"/>
</dbReference>
<dbReference type="SMART" id="SM00849">
    <property type="entry name" value="Lactamase_B"/>
    <property type="match status" value="1"/>
</dbReference>
<dbReference type="SUPFAM" id="SSF52821">
    <property type="entry name" value="Rhodanese/Cell cycle control phosphatase"/>
    <property type="match status" value="2"/>
</dbReference>
<gene>
    <name evidence="3" type="ORF">DVS28_a4992</name>
</gene>
<dbReference type="CDD" id="cd07724">
    <property type="entry name" value="POD-like_MBL-fold"/>
    <property type="match status" value="1"/>
</dbReference>
<dbReference type="InterPro" id="IPR036866">
    <property type="entry name" value="RibonucZ/Hydroxyglut_hydro"/>
</dbReference>
<dbReference type="InterPro" id="IPR051682">
    <property type="entry name" value="Mito_Persulfide_Diox"/>
</dbReference>
<dbReference type="Pfam" id="PF00753">
    <property type="entry name" value="Lactamase_B"/>
    <property type="match status" value="1"/>
</dbReference>
<evidence type="ECO:0000313" key="4">
    <source>
        <dbReference type="Proteomes" id="UP000264006"/>
    </source>
</evidence>
<dbReference type="Gene3D" id="3.60.15.10">
    <property type="entry name" value="Ribonuclease Z/Hydroxyacylglutathione hydrolase-like"/>
    <property type="match status" value="1"/>
</dbReference>
<dbReference type="EMBL" id="CP031165">
    <property type="protein sequence ID" value="AXV09649.1"/>
    <property type="molecule type" value="Genomic_DNA"/>
</dbReference>
<dbReference type="Gene3D" id="3.40.250.10">
    <property type="entry name" value="Rhodanese-like domain"/>
    <property type="match status" value="2"/>
</dbReference>
<dbReference type="OrthoDB" id="3196337at2"/>
<keyword evidence="4" id="KW-1185">Reference proteome</keyword>
<dbReference type="GO" id="GO:0070813">
    <property type="term" value="P:hydrogen sulfide metabolic process"/>
    <property type="evidence" value="ECO:0007669"/>
    <property type="project" value="TreeGrafter"/>
</dbReference>
<sequence length="445" mass="46969">MKIESFRTPGLGDQSYLLTHEGIGVLVDPQRDVDRFIDAADAQGVDVRFVLETHLHNDYVSGGVEAARLTGAELVLPAAAAPAYDHRAAYHLEDIEGPGLTLRPIHTPGHTPEHTSYAVIIEGRPVAVFSGGSLLVGSAGRPDLLGPARARSLGKLQWRSVNRLAELPDDVELLPTHGEGSFCTVSGTGSYTSTIGVEKADNPVLQTATADEMADLLLAQPMPIPAFYQHMGPANTLGVPDIRRGPVPSLSVAALELLPDDTTVIDIRSRAEQAAGYLPGSLTIEFADDFGSWAAWLAPHGAPIVLVASANDDRAAQAVTQLAQVGVDDVRGVITDLSDSRLETFELRELDAFRPLVDGTTPVLDVRMPSEHRSEPMPGAIEKFLPELLSDGLPVDIEGARRVLVVCGSGRRASIAASILGARGISTVVLDGASAGELARTPVAA</sequence>
<dbReference type="GO" id="GO:0006749">
    <property type="term" value="P:glutathione metabolic process"/>
    <property type="evidence" value="ECO:0007669"/>
    <property type="project" value="InterPro"/>
</dbReference>
<feature type="domain" description="Rhodanese" evidence="2">
    <location>
        <begin position="357"/>
        <end position="440"/>
    </location>
</feature>